<proteinExistence type="predicted"/>
<name>A0A7S2Y6B6_9STRA</name>
<dbReference type="EMBL" id="HBHT01006300">
    <property type="protein sequence ID" value="CAD9948463.1"/>
    <property type="molecule type" value="Transcribed_RNA"/>
</dbReference>
<sequence length="310" mass="35369">MNHRTRFVVGFMALLYVVSWTISLSNLFGIHFWNRPQALQKHYYNHADEPHNDTSEDDDDSLIPDGLIADKSTALSQVSASYYQWRRYIYFLPHVVGAIFWWNFYFFQLIPQVRHAYGHRLHRWLGRCLMVTALLQTVSGVGLAYTSSSHTIVVVSYSLAVTVAFCIKQAWMYARYKDIPRHKHWAMRLVGYMQTIALQRFWMVVLLIYHGVTAPENESDVLSIEQANEKGLAIFDDSFSLSFATAILLTEWYLAGEQGLLDPPAPSSAVPNAFNSVETKASTDDWSSKQGEQQRLLPTQPSTSSTSIES</sequence>
<feature type="transmembrane region" description="Helical" evidence="2">
    <location>
        <begin position="88"/>
        <end position="107"/>
    </location>
</feature>
<keyword evidence="2" id="KW-0812">Transmembrane</keyword>
<protein>
    <submittedName>
        <fullName evidence="3">Uncharacterized protein</fullName>
    </submittedName>
</protein>
<feature type="compositionally biased region" description="Polar residues" evidence="1">
    <location>
        <begin position="269"/>
        <end position="280"/>
    </location>
</feature>
<feature type="transmembrane region" description="Helical" evidence="2">
    <location>
        <begin position="7"/>
        <end position="33"/>
    </location>
</feature>
<feature type="region of interest" description="Disordered" evidence="1">
    <location>
        <begin position="265"/>
        <end position="310"/>
    </location>
</feature>
<evidence type="ECO:0000313" key="3">
    <source>
        <dbReference type="EMBL" id="CAD9948463.1"/>
    </source>
</evidence>
<organism evidence="3">
    <name type="scientific">Entomoneis paludosa</name>
    <dbReference type="NCBI Taxonomy" id="265537"/>
    <lineage>
        <taxon>Eukaryota</taxon>
        <taxon>Sar</taxon>
        <taxon>Stramenopiles</taxon>
        <taxon>Ochrophyta</taxon>
        <taxon>Bacillariophyta</taxon>
        <taxon>Bacillariophyceae</taxon>
        <taxon>Bacillariophycidae</taxon>
        <taxon>Entomoneidaceae</taxon>
        <taxon>Entomoneis</taxon>
    </lineage>
</organism>
<keyword evidence="2" id="KW-1133">Transmembrane helix</keyword>
<feature type="transmembrane region" description="Helical" evidence="2">
    <location>
        <begin position="152"/>
        <end position="173"/>
    </location>
</feature>
<keyword evidence="2" id="KW-0472">Membrane</keyword>
<dbReference type="AlphaFoldDB" id="A0A7S2Y6B6"/>
<feature type="compositionally biased region" description="Polar residues" evidence="1">
    <location>
        <begin position="288"/>
        <end position="301"/>
    </location>
</feature>
<gene>
    <name evidence="3" type="ORF">APAL1065_LOCUS4189</name>
</gene>
<evidence type="ECO:0000256" key="1">
    <source>
        <dbReference type="SAM" id="MobiDB-lite"/>
    </source>
</evidence>
<feature type="transmembrane region" description="Helical" evidence="2">
    <location>
        <begin position="128"/>
        <end position="146"/>
    </location>
</feature>
<evidence type="ECO:0000256" key="2">
    <source>
        <dbReference type="SAM" id="Phobius"/>
    </source>
</evidence>
<reference evidence="3" key="1">
    <citation type="submission" date="2021-01" db="EMBL/GenBank/DDBJ databases">
        <authorList>
            <person name="Corre E."/>
            <person name="Pelletier E."/>
            <person name="Niang G."/>
            <person name="Scheremetjew M."/>
            <person name="Finn R."/>
            <person name="Kale V."/>
            <person name="Holt S."/>
            <person name="Cochrane G."/>
            <person name="Meng A."/>
            <person name="Brown T."/>
            <person name="Cohen L."/>
        </authorList>
    </citation>
    <scope>NUCLEOTIDE SEQUENCE</scope>
    <source>
        <strain evidence="3">CCMP125</strain>
    </source>
</reference>
<accession>A0A7S2Y6B6</accession>